<dbReference type="Gene3D" id="3.30.710.10">
    <property type="entry name" value="Potassium Channel Kv1.1, Chain A"/>
    <property type="match status" value="1"/>
</dbReference>
<dbReference type="PANTHER" id="PTHR47843">
    <property type="entry name" value="BTB DOMAIN-CONTAINING PROTEIN-RELATED"/>
    <property type="match status" value="1"/>
</dbReference>
<dbReference type="AlphaFoldDB" id="A0A6A6C0A4"/>
<dbReference type="InterPro" id="IPR000210">
    <property type="entry name" value="BTB/POZ_dom"/>
</dbReference>
<dbReference type="SUPFAM" id="SSF54695">
    <property type="entry name" value="POZ domain"/>
    <property type="match status" value="1"/>
</dbReference>
<dbReference type="PANTHER" id="PTHR47843:SF2">
    <property type="entry name" value="BTB DOMAIN-CONTAINING PROTEIN"/>
    <property type="match status" value="1"/>
</dbReference>
<dbReference type="EMBL" id="ML993627">
    <property type="protein sequence ID" value="KAF2160303.1"/>
    <property type="molecule type" value="Genomic_DNA"/>
</dbReference>
<dbReference type="CDD" id="cd18186">
    <property type="entry name" value="BTB_POZ_ZBTB_KLHL-like"/>
    <property type="match status" value="1"/>
</dbReference>
<protein>
    <recommendedName>
        <fullName evidence="1">BTB domain-containing protein</fullName>
    </recommendedName>
</protein>
<keyword evidence="3" id="KW-1185">Reference proteome</keyword>
<dbReference type="RefSeq" id="XP_033661192.1">
    <property type="nucleotide sequence ID" value="XM_033814347.1"/>
</dbReference>
<accession>A0A6A6C0A4</accession>
<feature type="domain" description="BTB" evidence="1">
    <location>
        <begin position="29"/>
        <end position="106"/>
    </location>
</feature>
<proteinExistence type="predicted"/>
<dbReference type="GeneID" id="54567619"/>
<evidence type="ECO:0000313" key="2">
    <source>
        <dbReference type="EMBL" id="KAF2160303.1"/>
    </source>
</evidence>
<reference evidence="2" key="1">
    <citation type="journal article" date="2020" name="Stud. Mycol.">
        <title>101 Dothideomycetes genomes: a test case for predicting lifestyles and emergence of pathogens.</title>
        <authorList>
            <person name="Haridas S."/>
            <person name="Albert R."/>
            <person name="Binder M."/>
            <person name="Bloem J."/>
            <person name="Labutti K."/>
            <person name="Salamov A."/>
            <person name="Andreopoulos B."/>
            <person name="Baker S."/>
            <person name="Barry K."/>
            <person name="Bills G."/>
            <person name="Bluhm B."/>
            <person name="Cannon C."/>
            <person name="Castanera R."/>
            <person name="Culley D."/>
            <person name="Daum C."/>
            <person name="Ezra D."/>
            <person name="Gonzalez J."/>
            <person name="Henrissat B."/>
            <person name="Kuo A."/>
            <person name="Liang C."/>
            <person name="Lipzen A."/>
            <person name="Lutzoni F."/>
            <person name="Magnuson J."/>
            <person name="Mondo S."/>
            <person name="Nolan M."/>
            <person name="Ohm R."/>
            <person name="Pangilinan J."/>
            <person name="Park H.-J."/>
            <person name="Ramirez L."/>
            <person name="Alfaro M."/>
            <person name="Sun H."/>
            <person name="Tritt A."/>
            <person name="Yoshinaga Y."/>
            <person name="Zwiers L.-H."/>
            <person name="Turgeon B."/>
            <person name="Goodwin S."/>
            <person name="Spatafora J."/>
            <person name="Crous P."/>
            <person name="Grigoriev I."/>
        </authorList>
    </citation>
    <scope>NUCLEOTIDE SEQUENCE</scope>
    <source>
        <strain evidence="2">ATCC 36951</strain>
    </source>
</reference>
<dbReference type="OrthoDB" id="194443at2759"/>
<dbReference type="PROSITE" id="PS50097">
    <property type="entry name" value="BTB"/>
    <property type="match status" value="1"/>
</dbReference>
<dbReference type="Pfam" id="PF00651">
    <property type="entry name" value="BTB"/>
    <property type="match status" value="1"/>
</dbReference>
<evidence type="ECO:0000259" key="1">
    <source>
        <dbReference type="PROSITE" id="PS50097"/>
    </source>
</evidence>
<dbReference type="Proteomes" id="UP000799537">
    <property type="component" value="Unassembled WGS sequence"/>
</dbReference>
<name>A0A6A6C0A4_ZASCE</name>
<sequence length="291" mass="34016">MESTNFPDTASRVAYPLPKFTMDELYEPTMVTIKVNDSESEDNHYYERVFTVQRELISRHSDYFRGAFEGQFAEGLSKTTTITDFHPNTFQTFMDFVFNNEVSQNGDDPTEWGWEYLFSCYIFGDKYDSRGFRNRVFEVIQTKLLVRRPRTYHFPPGKDLTHLWENTSATDSLRKLLIDAYITEYDLLSDSEKQLRILESFPPDLVNQCLIAALRFSSRNECVHCRRGGDGLPCTSTTHTGLETTDLAKGRWCQHHQHNSDEEKQICLWRRDALHWKFVEPVEDEGSSHMS</sequence>
<dbReference type="InterPro" id="IPR011333">
    <property type="entry name" value="SKP1/BTB/POZ_sf"/>
</dbReference>
<evidence type="ECO:0000313" key="3">
    <source>
        <dbReference type="Proteomes" id="UP000799537"/>
    </source>
</evidence>
<organism evidence="2 3">
    <name type="scientific">Zasmidium cellare ATCC 36951</name>
    <dbReference type="NCBI Taxonomy" id="1080233"/>
    <lineage>
        <taxon>Eukaryota</taxon>
        <taxon>Fungi</taxon>
        <taxon>Dikarya</taxon>
        <taxon>Ascomycota</taxon>
        <taxon>Pezizomycotina</taxon>
        <taxon>Dothideomycetes</taxon>
        <taxon>Dothideomycetidae</taxon>
        <taxon>Mycosphaerellales</taxon>
        <taxon>Mycosphaerellaceae</taxon>
        <taxon>Zasmidium</taxon>
    </lineage>
</organism>
<gene>
    <name evidence="2" type="ORF">M409DRAFT_60008</name>
</gene>